<feature type="compositionally biased region" description="Basic and acidic residues" evidence="5">
    <location>
        <begin position="26"/>
        <end position="35"/>
    </location>
</feature>
<dbReference type="OrthoDB" id="9784461at2"/>
<keyword evidence="1 4" id="KW-0547">Nucleotide-binding</keyword>
<feature type="binding site" evidence="4">
    <location>
        <begin position="93"/>
        <end position="96"/>
    </location>
    <ligand>
        <name>GTP</name>
        <dbReference type="ChEBI" id="CHEBI:37565"/>
    </ligand>
</feature>
<dbReference type="InterPro" id="IPR005337">
    <property type="entry name" value="RapZ-like"/>
</dbReference>
<gene>
    <name evidence="8" type="ORF">CWS72_26385</name>
</gene>
<feature type="domain" description="RapZ-like N-terminal" evidence="6">
    <location>
        <begin position="41"/>
        <end position="191"/>
    </location>
</feature>
<feature type="region of interest" description="Disordered" evidence="5">
    <location>
        <begin position="1"/>
        <end position="35"/>
    </location>
</feature>
<dbReference type="EMBL" id="PIUM01000055">
    <property type="protein sequence ID" value="PKU21496.1"/>
    <property type="molecule type" value="Genomic_DNA"/>
</dbReference>
<keyword evidence="2 4" id="KW-0067">ATP-binding</keyword>
<evidence type="ECO:0000259" key="7">
    <source>
        <dbReference type="Pfam" id="PF22740"/>
    </source>
</evidence>
<dbReference type="PIRSF" id="PIRSF005052">
    <property type="entry name" value="P-loopkin"/>
    <property type="match status" value="1"/>
</dbReference>
<dbReference type="SUPFAM" id="SSF52540">
    <property type="entry name" value="P-loop containing nucleoside triphosphate hydrolases"/>
    <property type="match status" value="1"/>
</dbReference>
<dbReference type="GO" id="GO:0005525">
    <property type="term" value="F:GTP binding"/>
    <property type="evidence" value="ECO:0007669"/>
    <property type="project" value="UniProtKB-UniRule"/>
</dbReference>
<dbReference type="InterPro" id="IPR053931">
    <property type="entry name" value="RapZ_C"/>
</dbReference>
<reference evidence="9" key="1">
    <citation type="submission" date="2017-12" db="EMBL/GenBank/DDBJ databases">
        <title>Draft genome sequence of Telmatospirillum siberiense 26-4b1T, an acidotolerant peatland alphaproteobacterium potentially involved in sulfur cycling.</title>
        <authorList>
            <person name="Hausmann B."/>
            <person name="Pjevac P."/>
            <person name="Schreck K."/>
            <person name="Herbold C.W."/>
            <person name="Daims H."/>
            <person name="Wagner M."/>
            <person name="Pester M."/>
            <person name="Loy A."/>
        </authorList>
    </citation>
    <scope>NUCLEOTIDE SEQUENCE [LARGE SCALE GENOMIC DNA]</scope>
    <source>
        <strain evidence="9">26-4b1</strain>
    </source>
</reference>
<dbReference type="InterPro" id="IPR027417">
    <property type="entry name" value="P-loop_NTPase"/>
</dbReference>
<feature type="binding site" evidence="4">
    <location>
        <begin position="46"/>
        <end position="53"/>
    </location>
    <ligand>
        <name>ATP</name>
        <dbReference type="ChEBI" id="CHEBI:30616"/>
    </ligand>
</feature>
<dbReference type="PANTHER" id="PTHR30448:SF0">
    <property type="entry name" value="RNASE ADAPTER PROTEIN RAPZ"/>
    <property type="match status" value="1"/>
</dbReference>
<comment type="caution">
    <text evidence="8">The sequence shown here is derived from an EMBL/GenBank/DDBJ whole genome shotgun (WGS) entry which is preliminary data.</text>
</comment>
<feature type="domain" description="RapZ C-terminal" evidence="7">
    <location>
        <begin position="199"/>
        <end position="318"/>
    </location>
</feature>
<dbReference type="RefSeq" id="WP_101253653.1">
    <property type="nucleotide sequence ID" value="NZ_PIUM01000055.1"/>
</dbReference>
<accession>A0A2N3PM74</accession>
<dbReference type="Proteomes" id="UP000233293">
    <property type="component" value="Unassembled WGS sequence"/>
</dbReference>
<dbReference type="PANTHER" id="PTHR30448">
    <property type="entry name" value="RNASE ADAPTER PROTEIN RAPZ"/>
    <property type="match status" value="1"/>
</dbReference>
<evidence type="ECO:0000313" key="8">
    <source>
        <dbReference type="EMBL" id="PKU21496.1"/>
    </source>
</evidence>
<dbReference type="HAMAP" id="MF_00636">
    <property type="entry name" value="RapZ_like"/>
    <property type="match status" value="1"/>
</dbReference>
<evidence type="ECO:0000256" key="5">
    <source>
        <dbReference type="SAM" id="MobiDB-lite"/>
    </source>
</evidence>
<keyword evidence="3 4" id="KW-0342">GTP-binding</keyword>
<evidence type="ECO:0000256" key="2">
    <source>
        <dbReference type="ARBA" id="ARBA00022840"/>
    </source>
</evidence>
<keyword evidence="9" id="KW-1185">Reference proteome</keyword>
<dbReference type="Pfam" id="PF22740">
    <property type="entry name" value="PapZ_C"/>
    <property type="match status" value="1"/>
</dbReference>
<name>A0A2N3PM74_9PROT</name>
<dbReference type="GO" id="GO:0005524">
    <property type="term" value="F:ATP binding"/>
    <property type="evidence" value="ECO:0007669"/>
    <property type="project" value="UniProtKB-UniRule"/>
</dbReference>
<dbReference type="AlphaFoldDB" id="A0A2N3PM74"/>
<dbReference type="InterPro" id="IPR053930">
    <property type="entry name" value="RapZ-like_N"/>
</dbReference>
<evidence type="ECO:0000313" key="9">
    <source>
        <dbReference type="Proteomes" id="UP000233293"/>
    </source>
</evidence>
<evidence type="ECO:0000256" key="1">
    <source>
        <dbReference type="ARBA" id="ARBA00022741"/>
    </source>
</evidence>
<organism evidence="8 9">
    <name type="scientific">Telmatospirillum siberiense</name>
    <dbReference type="NCBI Taxonomy" id="382514"/>
    <lineage>
        <taxon>Bacteria</taxon>
        <taxon>Pseudomonadati</taxon>
        <taxon>Pseudomonadota</taxon>
        <taxon>Alphaproteobacteria</taxon>
        <taxon>Rhodospirillales</taxon>
        <taxon>Rhodospirillaceae</taxon>
        <taxon>Telmatospirillum</taxon>
    </lineage>
</organism>
<protein>
    <submittedName>
        <fullName evidence="8">RNase adapter RapZ</fullName>
    </submittedName>
</protein>
<dbReference type="Pfam" id="PF03668">
    <property type="entry name" value="RapZ-like_N"/>
    <property type="match status" value="1"/>
</dbReference>
<evidence type="ECO:0000256" key="4">
    <source>
        <dbReference type="HAMAP-Rule" id="MF_00636"/>
    </source>
</evidence>
<proteinExistence type="inferred from homology"/>
<evidence type="ECO:0000259" key="6">
    <source>
        <dbReference type="Pfam" id="PF03668"/>
    </source>
</evidence>
<dbReference type="NCBIfam" id="NF003828">
    <property type="entry name" value="PRK05416.1"/>
    <property type="match status" value="1"/>
</dbReference>
<sequence>MTGHDSIDASPNQGGTDAGGGPRPTPGERIDSPADSRVGKVVVVTGLSGAGKSHALKSLEDLGYEAVDNLPLSLLAALIRPGALARPLAIGIDIRTRDFAVSAMAAEMDRLMQESHVDLSLLFVVADDDVLCRRFTETRRRHPLAPDRPLLDGIRHERELVSPLEERADLVIDTSALPPAELKRLLAGHFGLDRKPSLAVFVTSFSYRQGLPREADLVFDARFLDNPHYVAALRPLTGLDAPVVRHVEGDPGFPQFFTALTALLDPLLPRFAAEGKSYLTIAIGCTGGRHRSVVIAEKLAGWLRERDQQVELRHRELEEGKAK</sequence>
<evidence type="ECO:0000256" key="3">
    <source>
        <dbReference type="ARBA" id="ARBA00023134"/>
    </source>
</evidence>